<reference evidence="2 3" key="1">
    <citation type="submission" date="2024-10" db="EMBL/GenBank/DDBJ databases">
        <authorList>
            <person name="Kim D."/>
        </authorList>
    </citation>
    <scope>NUCLEOTIDE SEQUENCE [LARGE SCALE GENOMIC DNA]</scope>
    <source>
        <strain evidence="2">Taebaek</strain>
    </source>
</reference>
<evidence type="ECO:0000313" key="2">
    <source>
        <dbReference type="EMBL" id="KAL3093782.1"/>
    </source>
</evidence>
<protein>
    <submittedName>
        <fullName evidence="2">Uncharacterized protein</fullName>
    </submittedName>
</protein>
<comment type="caution">
    <text evidence="2">The sequence shown here is derived from an EMBL/GenBank/DDBJ whole genome shotgun (WGS) entry which is preliminary data.</text>
</comment>
<feature type="chain" id="PRO_5044745408" evidence="1">
    <location>
        <begin position="19"/>
        <end position="191"/>
    </location>
</feature>
<dbReference type="AlphaFoldDB" id="A0ABD2JT25"/>
<sequence>MPLFHLLLLIWHLNFAFGILFAPTPCGLLLNRGIYPGMPCLNMPVAGFQGAFGAPIGGLPAAVMPSLAPMPMPMPMCSPPAALCAPPLAAAMPTGAVAPPMMNLAQPVPPSSLAPIVPPPRILQPPQPAMAPPMQLVPVAMCAMPCRKKAACRMPMRNNGNGNNFCDFCCGPCCCPPCEDDICLCSRRRRR</sequence>
<keyword evidence="1" id="KW-0732">Signal</keyword>
<feature type="signal peptide" evidence="1">
    <location>
        <begin position="1"/>
        <end position="18"/>
    </location>
</feature>
<evidence type="ECO:0000256" key="1">
    <source>
        <dbReference type="SAM" id="SignalP"/>
    </source>
</evidence>
<name>A0ABD2JT25_HETSC</name>
<accession>A0ABD2JT25</accession>
<keyword evidence="3" id="KW-1185">Reference proteome</keyword>
<evidence type="ECO:0000313" key="3">
    <source>
        <dbReference type="Proteomes" id="UP001620645"/>
    </source>
</evidence>
<dbReference type="EMBL" id="JBICCN010000105">
    <property type="protein sequence ID" value="KAL3093782.1"/>
    <property type="molecule type" value="Genomic_DNA"/>
</dbReference>
<gene>
    <name evidence="2" type="ORF">niasHS_005121</name>
</gene>
<dbReference type="Proteomes" id="UP001620645">
    <property type="component" value="Unassembled WGS sequence"/>
</dbReference>
<organism evidence="2 3">
    <name type="scientific">Heterodera schachtii</name>
    <name type="common">Sugarbeet cyst nematode worm</name>
    <name type="synonym">Tylenchus schachtii</name>
    <dbReference type="NCBI Taxonomy" id="97005"/>
    <lineage>
        <taxon>Eukaryota</taxon>
        <taxon>Metazoa</taxon>
        <taxon>Ecdysozoa</taxon>
        <taxon>Nematoda</taxon>
        <taxon>Chromadorea</taxon>
        <taxon>Rhabditida</taxon>
        <taxon>Tylenchina</taxon>
        <taxon>Tylenchomorpha</taxon>
        <taxon>Tylenchoidea</taxon>
        <taxon>Heteroderidae</taxon>
        <taxon>Heteroderinae</taxon>
        <taxon>Heterodera</taxon>
    </lineage>
</organism>
<proteinExistence type="predicted"/>